<dbReference type="EMBL" id="JAHXBZ010000004">
    <property type="protein sequence ID" value="MBW7582068.1"/>
    <property type="molecule type" value="Genomic_DNA"/>
</dbReference>
<dbReference type="EC" id="3.4.13.-" evidence="10"/>
<dbReference type="Proteomes" id="UP000767465">
    <property type="component" value="Unassembled WGS sequence"/>
</dbReference>
<dbReference type="PANTHER" id="PTHR43808">
    <property type="entry name" value="ACETYLORNITHINE DEACETYLASE"/>
    <property type="match status" value="1"/>
</dbReference>
<evidence type="ECO:0000256" key="2">
    <source>
        <dbReference type="ARBA" id="ARBA00006247"/>
    </source>
</evidence>
<feature type="domain" description="Peptidase M20 dimerisation" evidence="9">
    <location>
        <begin position="261"/>
        <end position="332"/>
    </location>
</feature>
<dbReference type="NCBIfam" id="NF005591">
    <property type="entry name" value="PRK07318.1"/>
    <property type="match status" value="1"/>
</dbReference>
<evidence type="ECO:0000256" key="8">
    <source>
        <dbReference type="ARBA" id="ARBA00023049"/>
    </source>
</evidence>
<dbReference type="Gene3D" id="3.40.630.10">
    <property type="entry name" value="Zn peptidases"/>
    <property type="match status" value="1"/>
</dbReference>
<dbReference type="Gene3D" id="3.30.70.360">
    <property type="match status" value="2"/>
</dbReference>
<dbReference type="InterPro" id="IPR011650">
    <property type="entry name" value="Peptidase_M20_dimer"/>
</dbReference>
<dbReference type="InterPro" id="IPR036264">
    <property type="entry name" value="Bact_exopeptidase_dim_dom"/>
</dbReference>
<keyword evidence="7 10" id="KW-0224">Dipeptidase</keyword>
<dbReference type="InterPro" id="IPR002933">
    <property type="entry name" value="Peptidase_M20"/>
</dbReference>
<sequence length="468" mass="51841">MKMETINWKNVVEDRKEDLLNDIERLLRINSVKGDPVDGAPLGEGPKQAIDEIKKMGYEAGFKVNDYGPLVTRIDWGETGEPFGVLGHVDVVPVGTGWDSNPFEPTYKDGKLIARGSLDDKGPLVCAFFAMKLLKERGYIPKRKLQLIVGSDEETNWECLNYYKTIEKLPREGFVPDAYFPVVNGEKGIIHFTIEEGKDDSQTGTYCLVEFKSGTKENMVPGLAEARLKGGTESDITDSFQRFLVEHLNVSGQVDQNDEELKITLYGKSAHGSTPSKGVNAATYLAKFLSQHPVKNGKSFLNHMGESFHETTDGKNLGINHQSEIGELTFNVGIANYDCSSGGRIVTDIRFPFSQSSSEIKSHLEEYFEGEDLHIVVKKDPHFVSPDTKLVKTLLKIYEDQTGDKGYTKVIGGSTYASLLSEGVAFGALFPSTEDTMHQANEFIPVNDLVLITAIYAQALFELICKAE</sequence>
<dbReference type="SUPFAM" id="SSF53187">
    <property type="entry name" value="Zn-dependent exopeptidases"/>
    <property type="match status" value="1"/>
</dbReference>
<comment type="caution">
    <text evidence="10">The sequence shown here is derived from an EMBL/GenBank/DDBJ whole genome shotgun (WGS) entry which is preliminary data.</text>
</comment>
<evidence type="ECO:0000313" key="10">
    <source>
        <dbReference type="EMBL" id="MBW7582068.1"/>
    </source>
</evidence>
<evidence type="ECO:0000256" key="5">
    <source>
        <dbReference type="ARBA" id="ARBA00022801"/>
    </source>
</evidence>
<protein>
    <submittedName>
        <fullName evidence="10">Dipeptidase PepV</fullName>
        <ecNumber evidence="10">3.4.13.-</ecNumber>
    </submittedName>
</protein>
<evidence type="ECO:0000256" key="4">
    <source>
        <dbReference type="ARBA" id="ARBA00022723"/>
    </source>
</evidence>
<evidence type="ECO:0000256" key="6">
    <source>
        <dbReference type="ARBA" id="ARBA00022833"/>
    </source>
</evidence>
<evidence type="ECO:0000259" key="9">
    <source>
        <dbReference type="Pfam" id="PF07687"/>
    </source>
</evidence>
<keyword evidence="6" id="KW-0862">Zinc</keyword>
<evidence type="ECO:0000313" key="11">
    <source>
        <dbReference type="Proteomes" id="UP000767465"/>
    </source>
</evidence>
<keyword evidence="3" id="KW-0645">Protease</keyword>
<evidence type="ECO:0000256" key="7">
    <source>
        <dbReference type="ARBA" id="ARBA00022997"/>
    </source>
</evidence>
<dbReference type="Pfam" id="PF01546">
    <property type="entry name" value="Peptidase_M20"/>
    <property type="match status" value="1"/>
</dbReference>
<dbReference type="GO" id="GO:0016805">
    <property type="term" value="F:dipeptidase activity"/>
    <property type="evidence" value="ECO:0007669"/>
    <property type="project" value="UniProtKB-KW"/>
</dbReference>
<proteinExistence type="inferred from homology"/>
<dbReference type="SUPFAM" id="SSF55031">
    <property type="entry name" value="Bacterial exopeptidase dimerisation domain"/>
    <property type="match status" value="1"/>
</dbReference>
<gene>
    <name evidence="10" type="primary">pepV</name>
    <name evidence="10" type="ORF">KV696_06865</name>
</gene>
<reference evidence="10 11" key="1">
    <citation type="submission" date="2021-07" db="EMBL/GenBank/DDBJ databases">
        <title>Streptococcus humanmilk sp.nov.,a novel bacteria of streptococcus.</title>
        <authorList>
            <person name="Han F."/>
        </authorList>
    </citation>
    <scope>NUCLEOTIDE SEQUENCE [LARGE SCALE GENOMIC DNA]</scope>
    <source>
        <strain evidence="10 11">IMAU99125</strain>
    </source>
</reference>
<accession>A0ABS7DVM4</accession>
<keyword evidence="11" id="KW-1185">Reference proteome</keyword>
<name>A0ABS7DVM4_9STRE</name>
<dbReference type="PANTHER" id="PTHR43808:SF31">
    <property type="entry name" value="N-ACETYL-L-CITRULLINE DEACETYLASE"/>
    <property type="match status" value="1"/>
</dbReference>
<comment type="cofactor">
    <cofactor evidence="1">
        <name>Zn(2+)</name>
        <dbReference type="ChEBI" id="CHEBI:29105"/>
    </cofactor>
</comment>
<comment type="similarity">
    <text evidence="2">Belongs to the peptidase M20A family.</text>
</comment>
<dbReference type="InterPro" id="IPR050072">
    <property type="entry name" value="Peptidase_M20A"/>
</dbReference>
<dbReference type="InterPro" id="IPR010964">
    <property type="entry name" value="M20A_pepV-rel"/>
</dbReference>
<dbReference type="Pfam" id="PF07687">
    <property type="entry name" value="M20_dimer"/>
    <property type="match status" value="1"/>
</dbReference>
<keyword evidence="5 10" id="KW-0378">Hydrolase</keyword>
<evidence type="ECO:0000256" key="1">
    <source>
        <dbReference type="ARBA" id="ARBA00001947"/>
    </source>
</evidence>
<keyword evidence="8" id="KW-0482">Metalloprotease</keyword>
<evidence type="ECO:0000256" key="3">
    <source>
        <dbReference type="ARBA" id="ARBA00022670"/>
    </source>
</evidence>
<keyword evidence="4" id="KW-0479">Metal-binding</keyword>
<organism evidence="10 11">
    <name type="scientific">Streptococcus humanilactis</name>
    <dbReference type="NCBI Taxonomy" id="2841061"/>
    <lineage>
        <taxon>Bacteria</taxon>
        <taxon>Bacillati</taxon>
        <taxon>Bacillota</taxon>
        <taxon>Bacilli</taxon>
        <taxon>Lactobacillales</taxon>
        <taxon>Streptococcaceae</taxon>
        <taxon>Streptococcus</taxon>
        <taxon>Streptococcus mitis group</taxon>
    </lineage>
</organism>
<dbReference type="NCBIfam" id="TIGR01887">
    <property type="entry name" value="dipeptidaselike"/>
    <property type="match status" value="1"/>
</dbReference>